<comment type="caution">
    <text evidence="2">The sequence shown here is derived from an EMBL/GenBank/DDBJ whole genome shotgun (WGS) entry which is preliminary data.</text>
</comment>
<proteinExistence type="predicted"/>
<feature type="region of interest" description="Disordered" evidence="1">
    <location>
        <begin position="21"/>
        <end position="43"/>
    </location>
</feature>
<accession>A0A8H7VXD1</accession>
<gene>
    <name evidence="2" type="ORF">INT48_006964</name>
</gene>
<keyword evidence="3" id="KW-1185">Reference proteome</keyword>
<feature type="compositionally biased region" description="Low complexity" evidence="1">
    <location>
        <begin position="23"/>
        <end position="36"/>
    </location>
</feature>
<evidence type="ECO:0000256" key="1">
    <source>
        <dbReference type="SAM" id="MobiDB-lite"/>
    </source>
</evidence>
<evidence type="ECO:0000313" key="2">
    <source>
        <dbReference type="EMBL" id="KAG2236780.1"/>
    </source>
</evidence>
<organism evidence="2 3">
    <name type="scientific">Thamnidium elegans</name>
    <dbReference type="NCBI Taxonomy" id="101142"/>
    <lineage>
        <taxon>Eukaryota</taxon>
        <taxon>Fungi</taxon>
        <taxon>Fungi incertae sedis</taxon>
        <taxon>Mucoromycota</taxon>
        <taxon>Mucoromycotina</taxon>
        <taxon>Mucoromycetes</taxon>
        <taxon>Mucorales</taxon>
        <taxon>Mucorineae</taxon>
        <taxon>Mucoraceae</taxon>
        <taxon>Thamnidium</taxon>
    </lineage>
</organism>
<sequence length="43" mass="4705">GIHEGDIELNYDPRTENAMLRQSTASSLPSAHAPSLQQIKIKS</sequence>
<dbReference type="AlphaFoldDB" id="A0A8H7VXD1"/>
<name>A0A8H7VXD1_9FUNG</name>
<feature type="non-terminal residue" evidence="2">
    <location>
        <position position="1"/>
    </location>
</feature>
<reference evidence="2" key="1">
    <citation type="submission" date="2021-01" db="EMBL/GenBank/DDBJ databases">
        <title>Metabolic potential, ecology and presence of endohyphal bacteria is reflected in genomic diversity of Mucoromycotina.</title>
        <authorList>
            <person name="Muszewska A."/>
            <person name="Okrasinska A."/>
            <person name="Steczkiewicz K."/>
            <person name="Drgas O."/>
            <person name="Orlowska M."/>
            <person name="Perlinska-Lenart U."/>
            <person name="Aleksandrzak-Piekarczyk T."/>
            <person name="Szatraj K."/>
            <person name="Zielenkiewicz U."/>
            <person name="Pilsyk S."/>
            <person name="Malc E."/>
            <person name="Mieczkowski P."/>
            <person name="Kruszewska J.S."/>
            <person name="Biernat P."/>
            <person name="Pawlowska J."/>
        </authorList>
    </citation>
    <scope>NUCLEOTIDE SEQUENCE</scope>
    <source>
        <strain evidence="2">WA0000018081</strain>
    </source>
</reference>
<dbReference type="Proteomes" id="UP000613177">
    <property type="component" value="Unassembled WGS sequence"/>
</dbReference>
<dbReference type="EMBL" id="JAEPRE010000013">
    <property type="protein sequence ID" value="KAG2236780.1"/>
    <property type="molecule type" value="Genomic_DNA"/>
</dbReference>
<evidence type="ECO:0000313" key="3">
    <source>
        <dbReference type="Proteomes" id="UP000613177"/>
    </source>
</evidence>
<protein>
    <submittedName>
        <fullName evidence="2">Uncharacterized protein</fullName>
    </submittedName>
</protein>